<feature type="compositionally biased region" description="Basic residues" evidence="4">
    <location>
        <begin position="1087"/>
        <end position="1096"/>
    </location>
</feature>
<feature type="region of interest" description="Disordered" evidence="4">
    <location>
        <begin position="966"/>
        <end position="989"/>
    </location>
</feature>
<dbReference type="FunFam" id="2.30.38.10:FF:000001">
    <property type="entry name" value="Non-ribosomal peptide synthetase PvdI"/>
    <property type="match status" value="1"/>
</dbReference>
<dbReference type="Gene3D" id="1.10.1200.10">
    <property type="entry name" value="ACP-like"/>
    <property type="match status" value="1"/>
</dbReference>
<evidence type="ECO:0000313" key="7">
    <source>
        <dbReference type="Proteomes" id="UP000473574"/>
    </source>
</evidence>
<dbReference type="RefSeq" id="WP_163670534.1">
    <property type="nucleotide sequence ID" value="NZ_QZCE01000002.1"/>
</dbReference>
<dbReference type="CDD" id="cd19543">
    <property type="entry name" value="DCL_NRPS"/>
    <property type="match status" value="1"/>
</dbReference>
<comment type="caution">
    <text evidence="6">The sequence shown here is derived from an EMBL/GenBank/DDBJ whole genome shotgun (WGS) entry which is preliminary data.</text>
</comment>
<dbReference type="GO" id="GO:0043041">
    <property type="term" value="P:amino acid activation for nonribosomal peptide biosynthetic process"/>
    <property type="evidence" value="ECO:0007669"/>
    <property type="project" value="TreeGrafter"/>
</dbReference>
<dbReference type="SUPFAM" id="SSF56801">
    <property type="entry name" value="Acetyl-CoA synthetase-like"/>
    <property type="match status" value="1"/>
</dbReference>
<dbReference type="InterPro" id="IPR020806">
    <property type="entry name" value="PKS_PP-bd"/>
</dbReference>
<dbReference type="Gene3D" id="3.30.559.30">
    <property type="entry name" value="Nonribosomal peptide synthetase, condensation domain"/>
    <property type="match status" value="1"/>
</dbReference>
<feature type="compositionally biased region" description="Low complexity" evidence="4">
    <location>
        <begin position="1063"/>
        <end position="1086"/>
    </location>
</feature>
<dbReference type="PROSITE" id="PS50075">
    <property type="entry name" value="CARRIER"/>
    <property type="match status" value="1"/>
</dbReference>
<dbReference type="SUPFAM" id="SSF52777">
    <property type="entry name" value="CoA-dependent acyltransferases"/>
    <property type="match status" value="2"/>
</dbReference>
<evidence type="ECO:0000256" key="3">
    <source>
        <dbReference type="ARBA" id="ARBA00022553"/>
    </source>
</evidence>
<dbReference type="Gene3D" id="3.40.50.980">
    <property type="match status" value="2"/>
</dbReference>
<dbReference type="Pfam" id="PF00668">
    <property type="entry name" value="Condensation"/>
    <property type="match status" value="1"/>
</dbReference>
<evidence type="ECO:0000256" key="1">
    <source>
        <dbReference type="ARBA" id="ARBA00001957"/>
    </source>
</evidence>
<dbReference type="AlphaFoldDB" id="A0A6M0SFY2"/>
<dbReference type="GO" id="GO:0072330">
    <property type="term" value="P:monocarboxylic acid biosynthetic process"/>
    <property type="evidence" value="ECO:0007669"/>
    <property type="project" value="UniProtKB-ARBA"/>
</dbReference>
<dbReference type="Pfam" id="PF00501">
    <property type="entry name" value="AMP-binding"/>
    <property type="match status" value="1"/>
</dbReference>
<dbReference type="FunFam" id="3.40.50.980:FF:000002">
    <property type="entry name" value="Enterobactin synthetase component F"/>
    <property type="match status" value="1"/>
</dbReference>
<dbReference type="SMART" id="SM00823">
    <property type="entry name" value="PKS_PP"/>
    <property type="match status" value="1"/>
</dbReference>
<dbReference type="FunFam" id="3.40.50.980:FF:000001">
    <property type="entry name" value="Non-ribosomal peptide synthetase"/>
    <property type="match status" value="1"/>
</dbReference>
<proteinExistence type="predicted"/>
<dbReference type="InterPro" id="IPR023213">
    <property type="entry name" value="CAT-like_dom_sf"/>
</dbReference>
<evidence type="ECO:0000256" key="2">
    <source>
        <dbReference type="ARBA" id="ARBA00022450"/>
    </source>
</evidence>
<dbReference type="FunFam" id="3.30.300.30:FF:000010">
    <property type="entry name" value="Enterobactin synthetase component F"/>
    <property type="match status" value="1"/>
</dbReference>
<dbReference type="FunFam" id="3.40.50.12780:FF:000012">
    <property type="entry name" value="Non-ribosomal peptide synthetase"/>
    <property type="match status" value="1"/>
</dbReference>
<dbReference type="InterPro" id="IPR020459">
    <property type="entry name" value="AMP-binding"/>
</dbReference>
<dbReference type="EMBL" id="QZCE01000002">
    <property type="protein sequence ID" value="NEZ67438.1"/>
    <property type="molecule type" value="Genomic_DNA"/>
</dbReference>
<dbReference type="Proteomes" id="UP000473574">
    <property type="component" value="Unassembled WGS sequence"/>
</dbReference>
<dbReference type="InterPro" id="IPR001242">
    <property type="entry name" value="Condensation_dom"/>
</dbReference>
<dbReference type="Gene3D" id="3.30.300.30">
    <property type="match status" value="1"/>
</dbReference>
<dbReference type="Pfam" id="PF13193">
    <property type="entry name" value="AMP-binding_C"/>
    <property type="match status" value="1"/>
</dbReference>
<sequence length="1096" mass="123108">MQKVDNLEDLYELTPTQQGILFHSLMAPNEGMYCTQFGFTLQGDLAIDTFCEAWEQTLKQHSILRTAFVWEGLEKPLQIVRQSVKLPLTQLDWRDRSTAEQQQELETWLQQDRHQGFTLSQAPLMRLALIRWADTTYHCIWSKHHLLLDGWSTSLVLKAVLTRYEALRQHQAPALTPAPAYRDYVAWLQRQDLAQAENFWRSHLQGFIAPTPLGLPRTLKQSAGPSDIANATHLISPELTHTLKTFARQHQLTLNTLVQGAWGLLLSRYSDETDVVFGVTSAGRPPDLPGAEAMVGLFINTLPARVSVDIDQPLVPWLQSIQGQQASLRQYEYSPLTQVQRWSDVPPGTALFDSIVVFENYPVDPELQAVSQEAATNQQAEISDIYTTERTHYPLTIVALTDPTAAPGGLELQGLYDPQQFDGDSIERLLGQLACMLKAIPDHGTAALGELPWMTAAERLQLLSWGQAQGSFPKQPGLVERFITHVEQRPDAVALLDGDRTLTYQDLDRRSTQLAHYLAQQGVTAETRVALCLPRSLDLIVAALGILKAGGAYVPLDPSYPTERLRWVLSNAEPTVVVTLAAEIERLGLAPEVSVCLDRDAEVINQQSSQLTLPTPQPEQLAYVIYTSGSTGQPKGVMVRHGEVVRLFTATQPWFQFSHEDIWPLFHSFAFDFAVWETWGALLHGGQLVIVPYEISRSPQAFYQYLQQTGVTVLNQTSTAFRQLMAIDEAVQAPLALKWVIFGGEALDLPSLRPWFERHGDRTPQLVNMYGITETTVHVTYRPLRQEDALASTSMIGGPIPDLALYVLDQHRQLVPVGVPGELYVAGAGVSLGYLNRPELTAERFLENPFDPHLGKMYRTGDQVRWRSDGDLDYLGRLDNQVKLRGFRIELGEIEAAINQHPAIREATVILRHDPPAQPRLVAYTIYRDQPLSEGELRQWLKGKLPDYMVPAAMVTLPAFPLTPNGKLDRRQLPAPSSERPSLPVAYAGPQSEQEQTIVRIWQELLHLDTVGIHDSFFDLGGDSLGLMQLHHRLQTELKTSFELMDLFRYPTVHDFAEFLSTQTPAEPTPAAAPQRQQGKSRLQQQRQRRQTTKSR</sequence>
<dbReference type="InterPro" id="IPR045851">
    <property type="entry name" value="AMP-bd_C_sf"/>
</dbReference>
<dbReference type="FunFam" id="1.10.1200.10:FF:000016">
    <property type="entry name" value="Non-ribosomal peptide synthase"/>
    <property type="match status" value="1"/>
</dbReference>
<reference evidence="6 7" key="1">
    <citation type="journal article" date="2020" name="Microb. Ecol.">
        <title>Ecogenomics of the Marine Benthic Filamentous Cyanobacterium Adonisia.</title>
        <authorList>
            <person name="Walter J.M."/>
            <person name="Coutinho F.H."/>
            <person name="Leomil L."/>
            <person name="Hargreaves P.I."/>
            <person name="Campeao M.E."/>
            <person name="Vieira V.V."/>
            <person name="Silva B.S."/>
            <person name="Fistarol G.O."/>
            <person name="Salomon P.S."/>
            <person name="Sawabe T."/>
            <person name="Mino S."/>
            <person name="Hosokawa M."/>
            <person name="Miyashita H."/>
            <person name="Maruyama F."/>
            <person name="van Verk M.C."/>
            <person name="Dutilh B.E."/>
            <person name="Thompson C.C."/>
            <person name="Thompson F.L."/>
        </authorList>
    </citation>
    <scope>NUCLEOTIDE SEQUENCE [LARGE SCALE GENOMIC DNA]</scope>
    <source>
        <strain evidence="6 7">CCMR0082</strain>
    </source>
</reference>
<evidence type="ECO:0000259" key="5">
    <source>
        <dbReference type="PROSITE" id="PS50075"/>
    </source>
</evidence>
<dbReference type="PANTHER" id="PTHR45527">
    <property type="entry name" value="NONRIBOSOMAL PEPTIDE SYNTHETASE"/>
    <property type="match status" value="1"/>
</dbReference>
<dbReference type="InterPro" id="IPR020845">
    <property type="entry name" value="AMP-binding_CS"/>
</dbReference>
<protein>
    <submittedName>
        <fullName evidence="6">Amino acid adenylation domain-containing protein</fullName>
    </submittedName>
</protein>
<dbReference type="InterPro" id="IPR036736">
    <property type="entry name" value="ACP-like_sf"/>
</dbReference>
<dbReference type="InterPro" id="IPR025110">
    <property type="entry name" value="AMP-bd_C"/>
</dbReference>
<gene>
    <name evidence="6" type="ORF">D0962_32560</name>
</gene>
<dbReference type="GO" id="GO:0044550">
    <property type="term" value="P:secondary metabolite biosynthetic process"/>
    <property type="evidence" value="ECO:0007669"/>
    <property type="project" value="UniProtKB-ARBA"/>
</dbReference>
<feature type="region of interest" description="Disordered" evidence="4">
    <location>
        <begin position="1063"/>
        <end position="1096"/>
    </location>
</feature>
<feature type="domain" description="Carrier" evidence="5">
    <location>
        <begin position="989"/>
        <end position="1064"/>
    </location>
</feature>
<dbReference type="Gene3D" id="3.30.559.10">
    <property type="entry name" value="Chloramphenicol acetyltransferase-like domain"/>
    <property type="match status" value="1"/>
</dbReference>
<dbReference type="GO" id="GO:0003824">
    <property type="term" value="F:catalytic activity"/>
    <property type="evidence" value="ECO:0007669"/>
    <property type="project" value="InterPro"/>
</dbReference>
<keyword evidence="3" id="KW-0597">Phosphoprotein</keyword>
<dbReference type="PRINTS" id="PR00154">
    <property type="entry name" value="AMPBINDING"/>
</dbReference>
<dbReference type="PANTHER" id="PTHR45527:SF14">
    <property type="entry name" value="PLIPASTATIN SYNTHASE SUBUNIT B"/>
    <property type="match status" value="1"/>
</dbReference>
<evidence type="ECO:0000256" key="4">
    <source>
        <dbReference type="SAM" id="MobiDB-lite"/>
    </source>
</evidence>
<dbReference type="GO" id="GO:0005829">
    <property type="term" value="C:cytosol"/>
    <property type="evidence" value="ECO:0007669"/>
    <property type="project" value="TreeGrafter"/>
</dbReference>
<dbReference type="Pfam" id="PF00550">
    <property type="entry name" value="PP-binding"/>
    <property type="match status" value="1"/>
</dbReference>
<evidence type="ECO:0000313" key="6">
    <source>
        <dbReference type="EMBL" id="NEZ67438.1"/>
    </source>
</evidence>
<dbReference type="NCBIfam" id="TIGR01733">
    <property type="entry name" value="AA-adenyl-dom"/>
    <property type="match status" value="1"/>
</dbReference>
<dbReference type="InterPro" id="IPR000873">
    <property type="entry name" value="AMP-dep_synth/lig_dom"/>
</dbReference>
<dbReference type="PROSITE" id="PS00455">
    <property type="entry name" value="AMP_BINDING"/>
    <property type="match status" value="1"/>
</dbReference>
<dbReference type="GO" id="GO:0031177">
    <property type="term" value="F:phosphopantetheine binding"/>
    <property type="evidence" value="ECO:0007669"/>
    <property type="project" value="InterPro"/>
</dbReference>
<accession>A0A6M0SFY2</accession>
<name>A0A6M0SFY2_9CYAN</name>
<organism evidence="6 7">
    <name type="scientific">Adonisia turfae CCMR0082</name>
    <dbReference type="NCBI Taxonomy" id="2304604"/>
    <lineage>
        <taxon>Bacteria</taxon>
        <taxon>Bacillati</taxon>
        <taxon>Cyanobacteriota</taxon>
        <taxon>Adonisia</taxon>
        <taxon>Adonisia turfae</taxon>
    </lineage>
</organism>
<dbReference type="Gene3D" id="2.30.38.10">
    <property type="entry name" value="Luciferase, Domain 3"/>
    <property type="match status" value="1"/>
</dbReference>
<dbReference type="InterPro" id="IPR010071">
    <property type="entry name" value="AA_adenyl_dom"/>
</dbReference>
<dbReference type="GO" id="GO:0008610">
    <property type="term" value="P:lipid biosynthetic process"/>
    <property type="evidence" value="ECO:0007669"/>
    <property type="project" value="UniProtKB-ARBA"/>
</dbReference>
<dbReference type="SUPFAM" id="SSF47336">
    <property type="entry name" value="ACP-like"/>
    <property type="match status" value="1"/>
</dbReference>
<dbReference type="InterPro" id="IPR009081">
    <property type="entry name" value="PP-bd_ACP"/>
</dbReference>
<comment type="cofactor">
    <cofactor evidence="1">
        <name>pantetheine 4'-phosphate</name>
        <dbReference type="ChEBI" id="CHEBI:47942"/>
    </cofactor>
</comment>
<dbReference type="CDD" id="cd17643">
    <property type="entry name" value="A_NRPS_Cytc1-like"/>
    <property type="match status" value="1"/>
</dbReference>
<keyword evidence="2" id="KW-0596">Phosphopantetheine</keyword>